<accession>A0A834M253</accession>
<evidence type="ECO:0000313" key="3">
    <source>
        <dbReference type="EMBL" id="KAF7264796.1"/>
    </source>
</evidence>
<organism evidence="3 4">
    <name type="scientific">Rhynchophorus ferrugineus</name>
    <name type="common">Red palm weevil</name>
    <name type="synonym">Curculio ferrugineus</name>
    <dbReference type="NCBI Taxonomy" id="354439"/>
    <lineage>
        <taxon>Eukaryota</taxon>
        <taxon>Metazoa</taxon>
        <taxon>Ecdysozoa</taxon>
        <taxon>Arthropoda</taxon>
        <taxon>Hexapoda</taxon>
        <taxon>Insecta</taxon>
        <taxon>Pterygota</taxon>
        <taxon>Neoptera</taxon>
        <taxon>Endopterygota</taxon>
        <taxon>Coleoptera</taxon>
        <taxon>Polyphaga</taxon>
        <taxon>Cucujiformia</taxon>
        <taxon>Curculionidae</taxon>
        <taxon>Dryophthorinae</taxon>
        <taxon>Rhynchophorus</taxon>
    </lineage>
</organism>
<evidence type="ECO:0000313" key="2">
    <source>
        <dbReference type="EMBL" id="KAF7264794.1"/>
    </source>
</evidence>
<comment type="caution">
    <text evidence="3">The sequence shown here is derived from an EMBL/GenBank/DDBJ whole genome shotgun (WGS) entry which is preliminary data.</text>
</comment>
<name>A0A834M253_RHYFE</name>
<dbReference type="EMBL" id="JAACXV010015923">
    <property type="protein sequence ID" value="KAF7264794.1"/>
    <property type="molecule type" value="Genomic_DNA"/>
</dbReference>
<dbReference type="AlphaFoldDB" id="A0A834M253"/>
<keyword evidence="4" id="KW-1185">Reference proteome</keyword>
<gene>
    <name evidence="3" type="ORF">GWI33_022348</name>
    <name evidence="2" type="ORF">GWI33_022350</name>
</gene>
<evidence type="ECO:0000256" key="1">
    <source>
        <dbReference type="SAM" id="MobiDB-lite"/>
    </source>
</evidence>
<proteinExistence type="predicted"/>
<dbReference type="EMBL" id="JAACXV010015922">
    <property type="protein sequence ID" value="KAF7264796.1"/>
    <property type="molecule type" value="Genomic_DNA"/>
</dbReference>
<reference evidence="3" key="1">
    <citation type="submission" date="2020-08" db="EMBL/GenBank/DDBJ databases">
        <title>Genome sequencing and assembly of the red palm weevil Rhynchophorus ferrugineus.</title>
        <authorList>
            <person name="Dias G.B."/>
            <person name="Bergman C.M."/>
            <person name="Manee M."/>
        </authorList>
    </citation>
    <scope>NUCLEOTIDE SEQUENCE</scope>
    <source>
        <strain evidence="3">AA-2017</strain>
        <tissue evidence="3">Whole larva</tissue>
    </source>
</reference>
<dbReference type="Proteomes" id="UP000625711">
    <property type="component" value="Unassembled WGS sequence"/>
</dbReference>
<feature type="region of interest" description="Disordered" evidence="1">
    <location>
        <begin position="1"/>
        <end position="20"/>
    </location>
</feature>
<sequence>MPMTSLNWDTGEPNDGRSRTSRVLRRAIWPTLPSKPREFHPSNPLQSSPSNRRTLIKTVFFLFFVYLSMPCRNGRIYYYHQLLAKQLISKRLLLMLEIVWIPRERDTGEREEKSGLRYRGCGAICCLRSQTDRRKK</sequence>
<protein>
    <submittedName>
        <fullName evidence="3">Uncharacterized protein</fullName>
    </submittedName>
</protein>
<evidence type="ECO:0000313" key="4">
    <source>
        <dbReference type="Proteomes" id="UP000625711"/>
    </source>
</evidence>